<reference evidence="2 3" key="1">
    <citation type="submission" date="2019-05" db="EMBL/GenBank/DDBJ databases">
        <title>Emergence of the Ug99 lineage of the wheat stem rust pathogen through somatic hybridization.</title>
        <authorList>
            <person name="Li F."/>
            <person name="Upadhyaya N.M."/>
            <person name="Sperschneider J."/>
            <person name="Matny O."/>
            <person name="Nguyen-Phuc H."/>
            <person name="Mago R."/>
            <person name="Raley C."/>
            <person name="Miller M.E."/>
            <person name="Silverstein K.A.T."/>
            <person name="Henningsen E."/>
            <person name="Hirsch C.D."/>
            <person name="Visser B."/>
            <person name="Pretorius Z.A."/>
            <person name="Steffenson B.J."/>
            <person name="Schwessinger B."/>
            <person name="Dodds P.N."/>
            <person name="Figueroa M."/>
        </authorList>
    </citation>
    <scope>NUCLEOTIDE SEQUENCE [LARGE SCALE GENOMIC DNA]</scope>
    <source>
        <strain evidence="2">21-0</strain>
    </source>
</reference>
<name>A0A5B0LNJ5_PUCGR</name>
<evidence type="ECO:0000313" key="3">
    <source>
        <dbReference type="Proteomes" id="UP000324748"/>
    </source>
</evidence>
<proteinExistence type="predicted"/>
<dbReference type="Proteomes" id="UP000324748">
    <property type="component" value="Unassembled WGS sequence"/>
</dbReference>
<sequence>MRKFIRSRLSAKASDESFCCCGKVEELAEEAYLSSKKSSSRENLRASECVPPPGDKENQPIASSSKGYTPPVFPTHRLYVPPSPRKQAPRNSRSLGNLEAIRKEKRKVAQKHVAFVEDGPSERLSSDSTISAFAQFTPASGYGRFKGTSLSSKDCLPSGTVCLPLRKQASLRVNSESETTIARVLLAQSKHNRAAEDSGKLVAKPKRFRVVLGKKTAQGEAERSRTIRARSVYKVQRNHDLADAYCVKLSGATKSFRVILSKKSIAEGGIADSIVFVILRRHSRVPQSSRKKDDPSINPNSLKESALDEEP</sequence>
<dbReference type="AlphaFoldDB" id="A0A5B0LNJ5"/>
<evidence type="ECO:0000256" key="1">
    <source>
        <dbReference type="SAM" id="MobiDB-lite"/>
    </source>
</evidence>
<feature type="region of interest" description="Disordered" evidence="1">
    <location>
        <begin position="32"/>
        <end position="97"/>
    </location>
</feature>
<organism evidence="2 3">
    <name type="scientific">Puccinia graminis f. sp. tritici</name>
    <dbReference type="NCBI Taxonomy" id="56615"/>
    <lineage>
        <taxon>Eukaryota</taxon>
        <taxon>Fungi</taxon>
        <taxon>Dikarya</taxon>
        <taxon>Basidiomycota</taxon>
        <taxon>Pucciniomycotina</taxon>
        <taxon>Pucciniomycetes</taxon>
        <taxon>Pucciniales</taxon>
        <taxon>Pucciniaceae</taxon>
        <taxon>Puccinia</taxon>
    </lineage>
</organism>
<protein>
    <submittedName>
        <fullName evidence="2">Uncharacterized protein</fullName>
    </submittedName>
</protein>
<keyword evidence="3" id="KW-1185">Reference proteome</keyword>
<dbReference type="EMBL" id="VSWC01000196">
    <property type="protein sequence ID" value="KAA1065935.1"/>
    <property type="molecule type" value="Genomic_DNA"/>
</dbReference>
<gene>
    <name evidence="2" type="ORF">PGT21_016086</name>
</gene>
<accession>A0A5B0LNJ5</accession>
<evidence type="ECO:0000313" key="2">
    <source>
        <dbReference type="EMBL" id="KAA1065935.1"/>
    </source>
</evidence>
<comment type="caution">
    <text evidence="2">The sequence shown here is derived from an EMBL/GenBank/DDBJ whole genome shotgun (WGS) entry which is preliminary data.</text>
</comment>
<feature type="region of interest" description="Disordered" evidence="1">
    <location>
        <begin position="284"/>
        <end position="311"/>
    </location>
</feature>